<dbReference type="EMBL" id="CP015583">
    <property type="protein sequence ID" value="APT58772.1"/>
    <property type="molecule type" value="Genomic_DNA"/>
</dbReference>
<evidence type="ECO:0000256" key="3">
    <source>
        <dbReference type="ARBA" id="ARBA00023027"/>
    </source>
</evidence>
<dbReference type="PANTHER" id="PTHR43477">
    <property type="entry name" value="DIHYDROANTICAPSIN 7-DEHYDROGENASE"/>
    <property type="match status" value="1"/>
</dbReference>
<organism evidence="4 5">
    <name type="scientific">Roseomonas gilardii</name>
    <dbReference type="NCBI Taxonomy" id="257708"/>
    <lineage>
        <taxon>Bacteria</taxon>
        <taxon>Pseudomonadati</taxon>
        <taxon>Pseudomonadota</taxon>
        <taxon>Alphaproteobacteria</taxon>
        <taxon>Acetobacterales</taxon>
        <taxon>Roseomonadaceae</taxon>
        <taxon>Roseomonas</taxon>
    </lineage>
</organism>
<dbReference type="STRING" id="257708.RGI145_18320"/>
<evidence type="ECO:0000313" key="5">
    <source>
        <dbReference type="Proteomes" id="UP000185494"/>
    </source>
</evidence>
<dbReference type="InterPro" id="IPR002347">
    <property type="entry name" value="SDR_fam"/>
</dbReference>
<protein>
    <submittedName>
        <fullName evidence="4">Short-chain dehydrogenase</fullName>
    </submittedName>
</protein>
<sequence length="253" mass="26287">MDLELRGRRALVTGASRGIGRAVAELLAAEGCDLVLTARNAGALDGLAETLRQRHQVAAEALPADLGTDAEARRVADAAGGIDILVNNAGAIPPGNLLRVDDATWRAAWDLKVFGFISLCRAVYPGMKARGGGVIVNIIGQAGESFPPDYIAGATGNAALMALTRALGRSGPADGIRVVGINPGATATERNETMARHRAQAELGDAERWRELFRNLPFGRPAQPEEIANAVAFLASPRSGYTSGTILTINGGG</sequence>
<dbReference type="NCBIfam" id="NF004779">
    <property type="entry name" value="PRK06125.1"/>
    <property type="match status" value="1"/>
</dbReference>
<dbReference type="Proteomes" id="UP000185494">
    <property type="component" value="Chromosome 1"/>
</dbReference>
<accession>A0A1L7AJ42</accession>
<dbReference type="GO" id="GO:0016491">
    <property type="term" value="F:oxidoreductase activity"/>
    <property type="evidence" value="ECO:0007669"/>
    <property type="project" value="UniProtKB-KW"/>
</dbReference>
<dbReference type="PANTHER" id="PTHR43477:SF4">
    <property type="entry name" value="DEHYDROGENASE_REDUCTASE SDR FAMILY MEMBER 6"/>
    <property type="match status" value="1"/>
</dbReference>
<dbReference type="RefSeq" id="WP_075799525.1">
    <property type="nucleotide sequence ID" value="NZ_CP015583.1"/>
</dbReference>
<dbReference type="PRINTS" id="PR00081">
    <property type="entry name" value="GDHRDH"/>
</dbReference>
<reference evidence="4 5" key="1">
    <citation type="submission" date="2016-05" db="EMBL/GenBank/DDBJ databases">
        <title>Complete Genome and Methylome Analysis of Psychrotrophic Bacterial Isolates from Antarctic Lake Untersee.</title>
        <authorList>
            <person name="Fomenkov A."/>
            <person name="Akimov V.N."/>
            <person name="Vasilyeva L.V."/>
            <person name="Andersen D."/>
            <person name="Vincze T."/>
            <person name="Roberts R.J."/>
        </authorList>
    </citation>
    <scope>NUCLEOTIDE SEQUENCE [LARGE SCALE GENOMIC DNA]</scope>
    <source>
        <strain evidence="4 5">U14-5</strain>
    </source>
</reference>
<proteinExistence type="inferred from homology"/>
<dbReference type="FunFam" id="3.40.50.720:FF:000084">
    <property type="entry name" value="Short-chain dehydrogenase reductase"/>
    <property type="match status" value="1"/>
</dbReference>
<dbReference type="InterPro" id="IPR051122">
    <property type="entry name" value="SDR_DHRS6-like"/>
</dbReference>
<gene>
    <name evidence="4" type="ORF">RGI145_18320</name>
</gene>
<dbReference type="Gene3D" id="3.40.50.720">
    <property type="entry name" value="NAD(P)-binding Rossmann-like Domain"/>
    <property type="match status" value="1"/>
</dbReference>
<evidence type="ECO:0000256" key="1">
    <source>
        <dbReference type="ARBA" id="ARBA00006484"/>
    </source>
</evidence>
<evidence type="ECO:0000313" key="4">
    <source>
        <dbReference type="EMBL" id="APT58772.1"/>
    </source>
</evidence>
<dbReference type="eggNOG" id="COG1028">
    <property type="taxonomic scope" value="Bacteria"/>
</dbReference>
<keyword evidence="2" id="KW-0560">Oxidoreductase</keyword>
<comment type="similarity">
    <text evidence="1">Belongs to the short-chain dehydrogenases/reductases (SDR) family.</text>
</comment>
<dbReference type="AlphaFoldDB" id="A0A1L7AJ42"/>
<dbReference type="SUPFAM" id="SSF51735">
    <property type="entry name" value="NAD(P)-binding Rossmann-fold domains"/>
    <property type="match status" value="1"/>
</dbReference>
<dbReference type="KEGG" id="rgi:RGI145_18320"/>
<dbReference type="InterPro" id="IPR036291">
    <property type="entry name" value="NAD(P)-bd_dom_sf"/>
</dbReference>
<name>A0A1L7AJ42_9PROT</name>
<evidence type="ECO:0000256" key="2">
    <source>
        <dbReference type="ARBA" id="ARBA00023002"/>
    </source>
</evidence>
<keyword evidence="3" id="KW-0520">NAD</keyword>
<dbReference type="Pfam" id="PF13561">
    <property type="entry name" value="adh_short_C2"/>
    <property type="match status" value="1"/>
</dbReference>